<feature type="transmembrane region" description="Helical" evidence="3">
    <location>
        <begin position="141"/>
        <end position="160"/>
    </location>
</feature>
<evidence type="ECO:0000313" key="5">
    <source>
        <dbReference type="EMBL" id="BEH02183.1"/>
    </source>
</evidence>
<proteinExistence type="inferred from homology"/>
<reference evidence="5" key="1">
    <citation type="journal article" date="2024" name="Int. J. Syst. Evol. Microbiol.">
        <title>Brooklawnia propionicigenes sp. nov., a facultatively anaerobic, propionate-producing bacterium isolated from a methanogenic reactor treating waste from cattle farms.</title>
        <authorList>
            <person name="Akita Y."/>
            <person name="Ueki A."/>
            <person name="Tonouchi A."/>
            <person name="Sugawara Y."/>
            <person name="Honma S."/>
            <person name="Kaku N."/>
            <person name="Ueki K."/>
        </authorList>
    </citation>
    <scope>NUCLEOTIDE SEQUENCE</scope>
    <source>
        <strain evidence="5">SH051</strain>
    </source>
</reference>
<dbReference type="EMBL" id="AP028056">
    <property type="protein sequence ID" value="BEH02183.1"/>
    <property type="molecule type" value="Genomic_DNA"/>
</dbReference>
<dbReference type="Pfam" id="PF03816">
    <property type="entry name" value="LytR_cpsA_psr"/>
    <property type="match status" value="1"/>
</dbReference>
<keyword evidence="3" id="KW-1133">Transmembrane helix</keyword>
<dbReference type="KEGG" id="broo:brsh051_14640"/>
<feature type="compositionally biased region" description="Polar residues" evidence="2">
    <location>
        <begin position="583"/>
        <end position="595"/>
    </location>
</feature>
<dbReference type="PANTHER" id="PTHR33392">
    <property type="entry name" value="POLYISOPRENYL-TEICHOIC ACID--PEPTIDOGLYCAN TEICHOIC ACID TRANSFERASE TAGU"/>
    <property type="match status" value="1"/>
</dbReference>
<accession>A0AAN0KFY3</accession>
<sequence length="635" mass="67701">MPLPSDDGRRATPARRGYSEEARDPAETKPVESQPGDAYGHARRGVDPATAPSAQGAQRVQRDAYIAGDLRTPGSDDLAGDTPQRAGGTYGATGAPPPRTSSAPTTSAPKPDRRFRGAIIRTIGSTIVPGLGMLGTRAHRLGVLLLTLIVAAAVVLGVMVLRNPLLAAGSALQTGWMRTIAFALIAVAAIWIAIIIGTYLISRPRRMTARQRTIGGVVVGLLTFVVSAPLAVASAYSFETARLSNDLFGSEDTSQSQTRPTLEKSDPWADKERVNILLLGGDSGAGRETDLGVRTDTMMMASIDTKTGATLLIQLPRNLQYPIFAADSPLASVFPYGFDDGSDAYLSSVWQDAPAMYPELFENTDYPGADALKWAFEGVTAQKVDYFVLVNIDGLVNLIDAMGGVTLNVNYPIAKGGSTADYNCGESGWIPEGPSQLLNGTDAMWYARSRCNSPGADYGRMQRQSCLVRAVIDQADPATMLTRYEDIAQAAGEMVSTDIPQEHLSAIVDLAGRVQRSGVVNRISFVDDGTGWYSSAYPDFNRMQEEIAAAITSTQEQAEAKNAPQPETPTTEPTGAEAPVTEQPTDTATGNTSGQAEDIADACAYQHQEPEGDWYIPDTVPVYTPPESEPAETSR</sequence>
<evidence type="ECO:0000256" key="1">
    <source>
        <dbReference type="ARBA" id="ARBA00006068"/>
    </source>
</evidence>
<keyword evidence="3" id="KW-0472">Membrane</keyword>
<dbReference type="PANTHER" id="PTHR33392:SF6">
    <property type="entry name" value="POLYISOPRENYL-TEICHOIC ACID--PEPTIDOGLYCAN TEICHOIC ACID TRANSFERASE TAGU"/>
    <property type="match status" value="1"/>
</dbReference>
<evidence type="ECO:0000313" key="6">
    <source>
        <dbReference type="Proteomes" id="UP001431656"/>
    </source>
</evidence>
<feature type="compositionally biased region" description="Low complexity" evidence="2">
    <location>
        <begin position="100"/>
        <end position="109"/>
    </location>
</feature>
<comment type="similarity">
    <text evidence="1">Belongs to the LytR/CpsA/Psr (LCP) family.</text>
</comment>
<protein>
    <submittedName>
        <fullName evidence="5">LCP family protein</fullName>
    </submittedName>
</protein>
<dbReference type="Gene3D" id="3.40.630.190">
    <property type="entry name" value="LCP protein"/>
    <property type="match status" value="1"/>
</dbReference>
<name>A0AAN0KFY3_9ACTN</name>
<evidence type="ECO:0000256" key="3">
    <source>
        <dbReference type="SAM" id="Phobius"/>
    </source>
</evidence>
<evidence type="ECO:0000259" key="4">
    <source>
        <dbReference type="Pfam" id="PF03816"/>
    </source>
</evidence>
<dbReference type="InterPro" id="IPR004474">
    <property type="entry name" value="LytR_CpsA_psr"/>
</dbReference>
<feature type="transmembrane region" description="Helical" evidence="3">
    <location>
        <begin position="180"/>
        <end position="201"/>
    </location>
</feature>
<keyword evidence="6" id="KW-1185">Reference proteome</keyword>
<organism evidence="5 6">
    <name type="scientific">Brooklawnia propionicigenes</name>
    <dbReference type="NCBI Taxonomy" id="3041175"/>
    <lineage>
        <taxon>Bacteria</taxon>
        <taxon>Bacillati</taxon>
        <taxon>Actinomycetota</taxon>
        <taxon>Actinomycetes</taxon>
        <taxon>Propionibacteriales</taxon>
        <taxon>Propionibacteriaceae</taxon>
        <taxon>Brooklawnia</taxon>
    </lineage>
</organism>
<dbReference type="Proteomes" id="UP001431656">
    <property type="component" value="Chromosome"/>
</dbReference>
<feature type="compositionally biased region" description="Basic and acidic residues" evidence="2">
    <location>
        <begin position="17"/>
        <end position="30"/>
    </location>
</feature>
<feature type="region of interest" description="Disordered" evidence="2">
    <location>
        <begin position="1"/>
        <end position="114"/>
    </location>
</feature>
<dbReference type="AlphaFoldDB" id="A0AAN0KFY3"/>
<dbReference type="InterPro" id="IPR050922">
    <property type="entry name" value="LytR/CpsA/Psr_CW_biosynth"/>
</dbReference>
<feature type="region of interest" description="Disordered" evidence="2">
    <location>
        <begin position="553"/>
        <end position="635"/>
    </location>
</feature>
<gene>
    <name evidence="5" type="ORF">brsh051_14640</name>
</gene>
<feature type="transmembrane region" description="Helical" evidence="3">
    <location>
        <begin position="213"/>
        <end position="238"/>
    </location>
</feature>
<feature type="domain" description="Cell envelope-related transcriptional attenuator" evidence="4">
    <location>
        <begin position="294"/>
        <end position="475"/>
    </location>
</feature>
<feature type="compositionally biased region" description="Low complexity" evidence="2">
    <location>
        <begin position="563"/>
        <end position="582"/>
    </location>
</feature>
<dbReference type="NCBIfam" id="TIGR00350">
    <property type="entry name" value="lytR_cpsA_psr"/>
    <property type="match status" value="1"/>
</dbReference>
<evidence type="ECO:0000256" key="2">
    <source>
        <dbReference type="SAM" id="MobiDB-lite"/>
    </source>
</evidence>
<feature type="compositionally biased region" description="Basic and acidic residues" evidence="2">
    <location>
        <begin position="1"/>
        <end position="10"/>
    </location>
</feature>
<keyword evidence="3" id="KW-0812">Transmembrane</keyword>